<dbReference type="EMBL" id="KN847569">
    <property type="protein sequence ID" value="KIV99969.1"/>
    <property type="molecule type" value="Genomic_DNA"/>
</dbReference>
<dbReference type="RefSeq" id="XP_016209839.1">
    <property type="nucleotide sequence ID" value="XM_016362391.1"/>
</dbReference>
<proteinExistence type="predicted"/>
<evidence type="ECO:0000313" key="2">
    <source>
        <dbReference type="EMBL" id="KIV99969.1"/>
    </source>
</evidence>
<dbReference type="CDD" id="cd09917">
    <property type="entry name" value="F-box_SF"/>
    <property type="match status" value="1"/>
</dbReference>
<organism evidence="2 3">
    <name type="scientific">Verruconis gallopava</name>
    <dbReference type="NCBI Taxonomy" id="253628"/>
    <lineage>
        <taxon>Eukaryota</taxon>
        <taxon>Fungi</taxon>
        <taxon>Dikarya</taxon>
        <taxon>Ascomycota</taxon>
        <taxon>Pezizomycotina</taxon>
        <taxon>Dothideomycetes</taxon>
        <taxon>Pleosporomycetidae</taxon>
        <taxon>Venturiales</taxon>
        <taxon>Sympoventuriaceae</taxon>
        <taxon>Verruconis</taxon>
    </lineage>
</organism>
<name>A0A0D2A111_9PEZI</name>
<gene>
    <name evidence="2" type="ORF">PV09_08480</name>
</gene>
<dbReference type="PROSITE" id="PS50181">
    <property type="entry name" value="FBOX"/>
    <property type="match status" value="1"/>
</dbReference>
<dbReference type="OrthoDB" id="5279806at2759"/>
<evidence type="ECO:0000259" key="1">
    <source>
        <dbReference type="PROSITE" id="PS50181"/>
    </source>
</evidence>
<dbReference type="HOGENOM" id="CLU_543153_0_0_1"/>
<feature type="domain" description="F-box" evidence="1">
    <location>
        <begin position="60"/>
        <end position="108"/>
    </location>
</feature>
<sequence length="502" mass="57732">MPSWWFSSWLQTSKAGALDRSKSVSALRISQLTRRPRRSTPCARFGLVRVHVSSQQTRRGMALHELPDDVVILVLQRCRILDIFNLRLTCRHVENTISAYEKTIVPEVAQTTFPRPENDHLYWSAGEDYSLRWLKGFIPRYLAATLLEGPSFRSVKFLGWSSIMSIDPLGDELRSRLANGWCIVKKLSNISQAVYSPPVTRLANSFNAQTWSHIQSSLHSRLALGKGRETQDFAFISQKEEMIATRRREYIASLSKADAASYMLLIRLLSKAIRYHPRFESAANSALAVINTALARKLSRYFDYPGKFRDKYIWYTDWLNDTPCPITPWVLWAVLHIGPDPFFVQWTSRYEQEEPKADHVAELITSLTEGQDGKSISRRGKLAAQIDIELRRKCLRDGIEKSWMKSYVESKGGKMKREAMDEVIQRGTSDHKLFVKEAMLPQYFMRWRAAGGENAEVNLTEEEQVREEELIHSGRHPREKVPFFVFLGREPAADEMKLEEGG</sequence>
<keyword evidence="3" id="KW-1185">Reference proteome</keyword>
<dbReference type="InParanoid" id="A0A0D2A111"/>
<reference evidence="2 3" key="1">
    <citation type="submission" date="2015-01" db="EMBL/GenBank/DDBJ databases">
        <title>The Genome Sequence of Ochroconis gallopava CBS43764.</title>
        <authorList>
            <consortium name="The Broad Institute Genomics Platform"/>
            <person name="Cuomo C."/>
            <person name="de Hoog S."/>
            <person name="Gorbushina A."/>
            <person name="Stielow B."/>
            <person name="Teixiera M."/>
            <person name="Abouelleil A."/>
            <person name="Chapman S.B."/>
            <person name="Priest M."/>
            <person name="Young S.K."/>
            <person name="Wortman J."/>
            <person name="Nusbaum C."/>
            <person name="Birren B."/>
        </authorList>
    </citation>
    <scope>NUCLEOTIDE SEQUENCE [LARGE SCALE GENOMIC DNA]</scope>
    <source>
        <strain evidence="2 3">CBS 43764</strain>
    </source>
</reference>
<protein>
    <recommendedName>
        <fullName evidence="1">F-box domain-containing protein</fullName>
    </recommendedName>
</protein>
<evidence type="ECO:0000313" key="3">
    <source>
        <dbReference type="Proteomes" id="UP000053259"/>
    </source>
</evidence>
<dbReference type="Proteomes" id="UP000053259">
    <property type="component" value="Unassembled WGS sequence"/>
</dbReference>
<accession>A0A0D2A111</accession>
<dbReference type="VEuPathDB" id="FungiDB:PV09_08480"/>
<dbReference type="Pfam" id="PF00646">
    <property type="entry name" value="F-box"/>
    <property type="match status" value="1"/>
</dbReference>
<dbReference type="AlphaFoldDB" id="A0A0D2A111"/>
<dbReference type="GeneID" id="27316453"/>
<dbReference type="InterPro" id="IPR001810">
    <property type="entry name" value="F-box_dom"/>
</dbReference>